<organism evidence="6 7">
    <name type="scientific">Conyzicola lurida</name>
    <dbReference type="NCBI Taxonomy" id="1172621"/>
    <lineage>
        <taxon>Bacteria</taxon>
        <taxon>Bacillati</taxon>
        <taxon>Actinomycetota</taxon>
        <taxon>Actinomycetes</taxon>
        <taxon>Micrococcales</taxon>
        <taxon>Microbacteriaceae</taxon>
        <taxon>Conyzicola</taxon>
    </lineage>
</organism>
<dbReference type="Proteomes" id="UP000536685">
    <property type="component" value="Unassembled WGS sequence"/>
</dbReference>
<name>A0A841ASB5_9MICO</name>
<evidence type="ECO:0000313" key="6">
    <source>
        <dbReference type="EMBL" id="MBB5845154.1"/>
    </source>
</evidence>
<evidence type="ECO:0000256" key="5">
    <source>
        <dbReference type="ARBA" id="ARBA00023186"/>
    </source>
</evidence>
<dbReference type="GO" id="GO:0005829">
    <property type="term" value="C:cytosol"/>
    <property type="evidence" value="ECO:0007669"/>
    <property type="project" value="UniProtKB-SubCell"/>
</dbReference>
<evidence type="ECO:0000256" key="1">
    <source>
        <dbReference type="ARBA" id="ARBA00004514"/>
    </source>
</evidence>
<sequence length="148" mass="16157">MTMYANPKQQLNRYATDSIMSASPARLLTMLYDRLLLDLSRAEAAHETRSWAVVSSNLLHAQDIVAELTSSLKVDAWDGGERLLALYTYVSAALIRGNIHRDLDAVRECVTLLEPLRQAWHEAAGQLTVAQPAPQSLPAVTGGMLGVA</sequence>
<keyword evidence="3" id="KW-0963">Cytoplasm</keyword>
<dbReference type="InterPro" id="IPR036584">
    <property type="entry name" value="FliS_sf"/>
</dbReference>
<evidence type="ECO:0000256" key="3">
    <source>
        <dbReference type="ARBA" id="ARBA00022490"/>
    </source>
</evidence>
<dbReference type="EMBL" id="JACHMJ010000001">
    <property type="protein sequence ID" value="MBB5845154.1"/>
    <property type="molecule type" value="Genomic_DNA"/>
</dbReference>
<keyword evidence="6" id="KW-0966">Cell projection</keyword>
<keyword evidence="5" id="KW-0143">Chaperone</keyword>
<reference evidence="6 7" key="1">
    <citation type="submission" date="2020-08" db="EMBL/GenBank/DDBJ databases">
        <title>Sequencing the genomes of 1000 actinobacteria strains.</title>
        <authorList>
            <person name="Klenk H.-P."/>
        </authorList>
    </citation>
    <scope>NUCLEOTIDE SEQUENCE [LARGE SCALE GENOMIC DNA]</scope>
    <source>
        <strain evidence="6 7">DSM 105784</strain>
    </source>
</reference>
<dbReference type="SUPFAM" id="SSF101116">
    <property type="entry name" value="Flagellar export chaperone FliS"/>
    <property type="match status" value="1"/>
</dbReference>
<gene>
    <name evidence="6" type="ORF">HD599_003477</name>
</gene>
<keyword evidence="4" id="KW-1005">Bacterial flagellum biogenesis</keyword>
<evidence type="ECO:0000313" key="7">
    <source>
        <dbReference type="Proteomes" id="UP000536685"/>
    </source>
</evidence>
<protein>
    <submittedName>
        <fullName evidence="6">Flagellar protein FliS</fullName>
    </submittedName>
</protein>
<dbReference type="PANTHER" id="PTHR34773">
    <property type="entry name" value="FLAGELLAR SECRETION CHAPERONE FLIS"/>
    <property type="match status" value="1"/>
</dbReference>
<keyword evidence="7" id="KW-1185">Reference proteome</keyword>
<comment type="similarity">
    <text evidence="2">Belongs to the FliS family.</text>
</comment>
<dbReference type="GO" id="GO:0071973">
    <property type="term" value="P:bacterial-type flagellum-dependent cell motility"/>
    <property type="evidence" value="ECO:0007669"/>
    <property type="project" value="TreeGrafter"/>
</dbReference>
<evidence type="ECO:0000256" key="2">
    <source>
        <dbReference type="ARBA" id="ARBA00008787"/>
    </source>
</evidence>
<dbReference type="PANTHER" id="PTHR34773:SF1">
    <property type="entry name" value="FLAGELLAR SECRETION CHAPERONE FLIS"/>
    <property type="match status" value="1"/>
</dbReference>
<comment type="subcellular location">
    <subcellularLocation>
        <location evidence="1">Cytoplasm</location>
        <location evidence="1">Cytosol</location>
    </subcellularLocation>
</comment>
<evidence type="ECO:0000256" key="4">
    <source>
        <dbReference type="ARBA" id="ARBA00022795"/>
    </source>
</evidence>
<dbReference type="Pfam" id="PF02561">
    <property type="entry name" value="FliS"/>
    <property type="match status" value="1"/>
</dbReference>
<dbReference type="Gene3D" id="1.20.120.340">
    <property type="entry name" value="Flagellar protein FliS"/>
    <property type="match status" value="1"/>
</dbReference>
<dbReference type="NCBIfam" id="TIGR00208">
    <property type="entry name" value="fliS"/>
    <property type="match status" value="1"/>
</dbReference>
<dbReference type="CDD" id="cd16098">
    <property type="entry name" value="FliS"/>
    <property type="match status" value="1"/>
</dbReference>
<dbReference type="AlphaFoldDB" id="A0A841ASB5"/>
<dbReference type="RefSeq" id="WP_184240005.1">
    <property type="nucleotide sequence ID" value="NZ_JACHMJ010000001.1"/>
</dbReference>
<comment type="caution">
    <text evidence="6">The sequence shown here is derived from an EMBL/GenBank/DDBJ whole genome shotgun (WGS) entry which is preliminary data.</text>
</comment>
<proteinExistence type="inferred from homology"/>
<dbReference type="InterPro" id="IPR003713">
    <property type="entry name" value="FliS"/>
</dbReference>
<keyword evidence="6" id="KW-0969">Cilium</keyword>
<keyword evidence="6" id="KW-0282">Flagellum</keyword>
<dbReference type="GO" id="GO:0044780">
    <property type="term" value="P:bacterial-type flagellum assembly"/>
    <property type="evidence" value="ECO:0007669"/>
    <property type="project" value="InterPro"/>
</dbReference>
<accession>A0A841ASB5</accession>